<keyword evidence="1" id="KW-0812">Transmembrane</keyword>
<dbReference type="PANTHER" id="PTHR36834">
    <property type="entry name" value="MEMBRANE PROTEIN-RELATED"/>
    <property type="match status" value="1"/>
</dbReference>
<dbReference type="AlphaFoldDB" id="U5VY98"/>
<feature type="transmembrane region" description="Helical" evidence="1">
    <location>
        <begin position="6"/>
        <end position="22"/>
    </location>
</feature>
<feature type="transmembrane region" description="Helical" evidence="1">
    <location>
        <begin position="34"/>
        <end position="56"/>
    </location>
</feature>
<evidence type="ECO:0000313" key="4">
    <source>
        <dbReference type="Proteomes" id="UP000017746"/>
    </source>
</evidence>
<protein>
    <recommendedName>
        <fullName evidence="2">VanZ-like domain-containing protein</fullName>
    </recommendedName>
</protein>
<reference evidence="3 4" key="1">
    <citation type="journal article" date="2014" name="J. Biotechnol.">
        <title>Complete genome sequence of the actinobacterium Actinoplanes friuliensis HAG 010964, producer of the lipopeptide antibiotic friulimycin.</title>
        <authorList>
            <person name="Ruckert C."/>
            <person name="Szczepanowski R."/>
            <person name="Albersmeier A."/>
            <person name="Goesmann A."/>
            <person name="Fischer N."/>
            <person name="Steinkamper A."/>
            <person name="Puhler A."/>
            <person name="Biener R."/>
            <person name="Schwartz D."/>
            <person name="Kalinowski J."/>
        </authorList>
    </citation>
    <scope>NUCLEOTIDE SEQUENCE [LARGE SCALE GENOMIC DNA]</scope>
    <source>
        <strain evidence="3 4">DSM 7358</strain>
    </source>
</reference>
<keyword evidence="1" id="KW-1133">Transmembrane helix</keyword>
<dbReference type="KEGG" id="afs:AFR_11610"/>
<feature type="domain" description="VanZ-like" evidence="2">
    <location>
        <begin position="41"/>
        <end position="157"/>
    </location>
</feature>
<dbReference type="HOGENOM" id="CLU_077618_8_1_11"/>
<dbReference type="eggNOG" id="COG4767">
    <property type="taxonomic scope" value="Bacteria"/>
</dbReference>
<keyword evidence="4" id="KW-1185">Reference proteome</keyword>
<organism evidence="3 4">
    <name type="scientific">Actinoplanes friuliensis DSM 7358</name>
    <dbReference type="NCBI Taxonomy" id="1246995"/>
    <lineage>
        <taxon>Bacteria</taxon>
        <taxon>Bacillati</taxon>
        <taxon>Actinomycetota</taxon>
        <taxon>Actinomycetes</taxon>
        <taxon>Micromonosporales</taxon>
        <taxon>Micromonosporaceae</taxon>
        <taxon>Actinoplanes</taxon>
    </lineage>
</organism>
<evidence type="ECO:0000256" key="1">
    <source>
        <dbReference type="SAM" id="Phobius"/>
    </source>
</evidence>
<sequence length="184" mass="20191">MPALPILVPLGVLLMIVSWAGLRRHDLLSAPRLATAWLAGWYLVAVLGATMLPLHLSWGPYAGEPAYYRIILVPLTTMRVDDFVLNTVMTLPLAAVLRLVFGVHDKVRVVPIALALSASIEITQAIIVLTVHGNRWADVNDLISNTLGAYLGYLALKRLLRFEVVRRVAERCALVPGRSPAIRS</sequence>
<keyword evidence="1" id="KW-0472">Membrane</keyword>
<proteinExistence type="predicted"/>
<dbReference type="Pfam" id="PF04892">
    <property type="entry name" value="VanZ"/>
    <property type="match status" value="1"/>
</dbReference>
<accession>U5VY98</accession>
<feature type="transmembrane region" description="Helical" evidence="1">
    <location>
        <begin position="108"/>
        <end position="130"/>
    </location>
</feature>
<gene>
    <name evidence="3" type="ORF">AFR_11610</name>
</gene>
<dbReference type="STRING" id="1246995.AFR_11610"/>
<dbReference type="EMBL" id="CP006272">
    <property type="protein sequence ID" value="AGZ40611.1"/>
    <property type="molecule type" value="Genomic_DNA"/>
</dbReference>
<dbReference type="InterPro" id="IPR006976">
    <property type="entry name" value="VanZ-like"/>
</dbReference>
<feature type="transmembrane region" description="Helical" evidence="1">
    <location>
        <begin position="83"/>
        <end position="101"/>
    </location>
</feature>
<evidence type="ECO:0000259" key="2">
    <source>
        <dbReference type="Pfam" id="PF04892"/>
    </source>
</evidence>
<name>U5VY98_9ACTN</name>
<dbReference type="Proteomes" id="UP000017746">
    <property type="component" value="Chromosome"/>
</dbReference>
<dbReference type="PANTHER" id="PTHR36834:SF1">
    <property type="entry name" value="INTEGRAL MEMBRANE PROTEIN"/>
    <property type="match status" value="1"/>
</dbReference>
<evidence type="ECO:0000313" key="3">
    <source>
        <dbReference type="EMBL" id="AGZ40611.1"/>
    </source>
</evidence>
<dbReference type="InterPro" id="IPR053150">
    <property type="entry name" value="Teicoplanin_resist-assoc"/>
</dbReference>